<keyword evidence="5" id="KW-1185">Reference proteome</keyword>
<dbReference type="PANTHER" id="PTHR24305">
    <property type="entry name" value="CYTOCHROME P450"/>
    <property type="match status" value="1"/>
</dbReference>
<dbReference type="AlphaFoldDB" id="A0AAN6DMJ7"/>
<dbReference type="PRINTS" id="PR00463">
    <property type="entry name" value="EP450I"/>
</dbReference>
<proteinExistence type="inferred from homology"/>
<dbReference type="GO" id="GO:0016705">
    <property type="term" value="F:oxidoreductase activity, acting on paired donors, with incorporation or reduction of molecular oxygen"/>
    <property type="evidence" value="ECO:0007669"/>
    <property type="project" value="InterPro"/>
</dbReference>
<reference evidence="4" key="1">
    <citation type="journal article" date="2022" name="bioRxiv">
        <title>Deciphering the potential niche of two novel black yeast fungi from a biological soil crust based on their genomes, phenotypes, and melanin regulation.</title>
        <authorList>
            <consortium name="DOE Joint Genome Institute"/>
            <person name="Carr E.C."/>
            <person name="Barton Q."/>
            <person name="Grambo S."/>
            <person name="Sullivan M."/>
            <person name="Renfro C.M."/>
            <person name="Kuo A."/>
            <person name="Pangilinan J."/>
            <person name="Lipzen A."/>
            <person name="Keymanesh K."/>
            <person name="Savage E."/>
            <person name="Barry K."/>
            <person name="Grigoriev I.V."/>
            <person name="Riekhof W.R."/>
            <person name="Harris S.S."/>
        </authorList>
    </citation>
    <scope>NUCLEOTIDE SEQUENCE</scope>
    <source>
        <strain evidence="4">JF 03-4F</strain>
    </source>
</reference>
<dbReference type="InterPro" id="IPR036396">
    <property type="entry name" value="Cyt_P450_sf"/>
</dbReference>
<feature type="binding site" description="axial binding residue" evidence="2">
    <location>
        <position position="438"/>
    </location>
    <ligand>
        <name>heme</name>
        <dbReference type="ChEBI" id="CHEBI:30413"/>
    </ligand>
    <ligandPart>
        <name>Fe</name>
        <dbReference type="ChEBI" id="CHEBI:18248"/>
    </ligandPart>
</feature>
<evidence type="ECO:0000256" key="2">
    <source>
        <dbReference type="PIRSR" id="PIRSR602401-1"/>
    </source>
</evidence>
<keyword evidence="3" id="KW-1133">Transmembrane helix</keyword>
<dbReference type="Pfam" id="PF00067">
    <property type="entry name" value="p450"/>
    <property type="match status" value="1"/>
</dbReference>
<dbReference type="InterPro" id="IPR002401">
    <property type="entry name" value="Cyt_P450_E_grp-I"/>
</dbReference>
<dbReference type="SUPFAM" id="SSF48264">
    <property type="entry name" value="Cytochrome P450"/>
    <property type="match status" value="1"/>
</dbReference>
<keyword evidence="2" id="KW-0479">Metal-binding</keyword>
<dbReference type="EMBL" id="MU404364">
    <property type="protein sequence ID" value="KAI1608073.1"/>
    <property type="molecule type" value="Genomic_DNA"/>
</dbReference>
<sequence>MLSLSSYESLRWLILAISGYIVYTFLYPFLFSPMRHLPGPWYARVSKLWIIYKTVQGVRARSIHDLHRKFGQWVVIGPDEVSISDQDAIVPIYGATSKFCKTTFYTYQLRGIPELFTMSSQKQHADRRRLLAHLFSMSTMKDYEPVISDNVKLCMSQIAEQGCPGQASNLYDWFHYLSMDIICELCFGRTFNMLREGMNSTYIQDMYQSLEIEPVRYHFGFLNRYAGWAPLKWVRESEAASVRSFAKGIRMVQEYKQNPEKKRAKDLLRKMLDARDEAGNALPEDELNVEAVGLILAGSHTTSSSLTWIVWRLLRHPDILSRLVKELDDALLQCPRVAVPPHHYLEHLTYFNAVIKEGLRIDTAVPGSTPRYVPHGGADISGHYLPGGATVSIQAYSTHRDSDVFPDPDIFDPDRWLSETPEMRRMYIPFGADGPRKCIGIHLAYVELRVILASLLHRFELSLIEQEDTDKAMDMHELWLAAPEGQRLLVFAKERPPKV</sequence>
<evidence type="ECO:0000313" key="5">
    <source>
        <dbReference type="Proteomes" id="UP001203852"/>
    </source>
</evidence>
<dbReference type="PRINTS" id="PR00385">
    <property type="entry name" value="P450"/>
</dbReference>
<dbReference type="Gene3D" id="1.10.630.10">
    <property type="entry name" value="Cytochrome P450"/>
    <property type="match status" value="1"/>
</dbReference>
<dbReference type="InterPro" id="IPR001128">
    <property type="entry name" value="Cyt_P450"/>
</dbReference>
<accession>A0AAN6DMJ7</accession>
<comment type="caution">
    <text evidence="4">The sequence shown here is derived from an EMBL/GenBank/DDBJ whole genome shotgun (WGS) entry which is preliminary data.</text>
</comment>
<dbReference type="PANTHER" id="PTHR24305:SF166">
    <property type="entry name" value="CYTOCHROME P450 12A4, MITOCHONDRIAL-RELATED"/>
    <property type="match status" value="1"/>
</dbReference>
<organism evidence="4 5">
    <name type="scientific">Exophiala viscosa</name>
    <dbReference type="NCBI Taxonomy" id="2486360"/>
    <lineage>
        <taxon>Eukaryota</taxon>
        <taxon>Fungi</taxon>
        <taxon>Dikarya</taxon>
        <taxon>Ascomycota</taxon>
        <taxon>Pezizomycotina</taxon>
        <taxon>Eurotiomycetes</taxon>
        <taxon>Chaetothyriomycetidae</taxon>
        <taxon>Chaetothyriales</taxon>
        <taxon>Herpotrichiellaceae</taxon>
        <taxon>Exophiala</taxon>
    </lineage>
</organism>
<feature type="transmembrane region" description="Helical" evidence="3">
    <location>
        <begin position="12"/>
        <end position="30"/>
    </location>
</feature>
<keyword evidence="3" id="KW-0472">Membrane</keyword>
<evidence type="ECO:0000256" key="1">
    <source>
        <dbReference type="ARBA" id="ARBA00010617"/>
    </source>
</evidence>
<name>A0AAN6DMJ7_9EURO</name>
<comment type="cofactor">
    <cofactor evidence="2">
        <name>heme</name>
        <dbReference type="ChEBI" id="CHEBI:30413"/>
    </cofactor>
</comment>
<protein>
    <submittedName>
        <fullName evidence="4">Cytochrome P450</fullName>
    </submittedName>
</protein>
<dbReference type="GO" id="GO:0004497">
    <property type="term" value="F:monooxygenase activity"/>
    <property type="evidence" value="ECO:0007669"/>
    <property type="project" value="InterPro"/>
</dbReference>
<evidence type="ECO:0000313" key="4">
    <source>
        <dbReference type="EMBL" id="KAI1608073.1"/>
    </source>
</evidence>
<evidence type="ECO:0000256" key="3">
    <source>
        <dbReference type="SAM" id="Phobius"/>
    </source>
</evidence>
<comment type="similarity">
    <text evidence="1">Belongs to the cytochrome P450 family.</text>
</comment>
<keyword evidence="2" id="KW-0349">Heme</keyword>
<dbReference type="Proteomes" id="UP001203852">
    <property type="component" value="Unassembled WGS sequence"/>
</dbReference>
<keyword evidence="2" id="KW-0408">Iron</keyword>
<dbReference type="InterPro" id="IPR050121">
    <property type="entry name" value="Cytochrome_P450_monoxygenase"/>
</dbReference>
<dbReference type="GO" id="GO:0020037">
    <property type="term" value="F:heme binding"/>
    <property type="evidence" value="ECO:0007669"/>
    <property type="project" value="InterPro"/>
</dbReference>
<dbReference type="GO" id="GO:0005506">
    <property type="term" value="F:iron ion binding"/>
    <property type="evidence" value="ECO:0007669"/>
    <property type="project" value="InterPro"/>
</dbReference>
<keyword evidence="3" id="KW-0812">Transmembrane</keyword>
<gene>
    <name evidence="4" type="ORF">EDD36DRAFT_500047</name>
</gene>